<evidence type="ECO:0000256" key="10">
    <source>
        <dbReference type="ARBA" id="ARBA00022840"/>
    </source>
</evidence>
<dbReference type="InterPro" id="IPR003594">
    <property type="entry name" value="HATPase_dom"/>
</dbReference>
<evidence type="ECO:0000256" key="8">
    <source>
        <dbReference type="ARBA" id="ARBA00022741"/>
    </source>
</evidence>
<dbReference type="GO" id="GO:0000155">
    <property type="term" value="F:phosphorelay sensor kinase activity"/>
    <property type="evidence" value="ECO:0007669"/>
    <property type="project" value="InterPro"/>
</dbReference>
<evidence type="ECO:0000256" key="6">
    <source>
        <dbReference type="ARBA" id="ARBA00022679"/>
    </source>
</evidence>
<dbReference type="GO" id="GO:0004721">
    <property type="term" value="F:phosphoprotein phosphatase activity"/>
    <property type="evidence" value="ECO:0007669"/>
    <property type="project" value="TreeGrafter"/>
</dbReference>
<evidence type="ECO:0000256" key="9">
    <source>
        <dbReference type="ARBA" id="ARBA00022777"/>
    </source>
</evidence>
<evidence type="ECO:0000256" key="2">
    <source>
        <dbReference type="ARBA" id="ARBA00004651"/>
    </source>
</evidence>
<evidence type="ECO:0000256" key="1">
    <source>
        <dbReference type="ARBA" id="ARBA00000085"/>
    </source>
</evidence>
<reference evidence="17" key="1">
    <citation type="submission" date="2016-10" db="EMBL/GenBank/DDBJ databases">
        <authorList>
            <person name="Varghese N."/>
            <person name="Submissions S."/>
        </authorList>
    </citation>
    <scope>NUCLEOTIDE SEQUENCE [LARGE SCALE GENOMIC DNA]</scope>
    <source>
        <strain evidence="17">ATCC 700379</strain>
    </source>
</reference>
<keyword evidence="6" id="KW-0808">Transferase</keyword>
<name>A0A1I2REB8_9BACL</name>
<evidence type="ECO:0000256" key="14">
    <source>
        <dbReference type="SAM" id="Phobius"/>
    </source>
</evidence>
<dbReference type="PRINTS" id="PR00344">
    <property type="entry name" value="BCTRLSENSOR"/>
</dbReference>
<dbReference type="SMART" id="SM00387">
    <property type="entry name" value="HATPase_c"/>
    <property type="match status" value="1"/>
</dbReference>
<organism evidence="16 17">
    <name type="scientific">Sporolactobacillus nakayamae</name>
    <dbReference type="NCBI Taxonomy" id="269670"/>
    <lineage>
        <taxon>Bacteria</taxon>
        <taxon>Bacillati</taxon>
        <taxon>Bacillota</taxon>
        <taxon>Bacilli</taxon>
        <taxon>Bacillales</taxon>
        <taxon>Sporolactobacillaceae</taxon>
        <taxon>Sporolactobacillus</taxon>
    </lineage>
</organism>
<accession>A0A1I2REB8</accession>
<dbReference type="PROSITE" id="PS50109">
    <property type="entry name" value="HIS_KIN"/>
    <property type="match status" value="1"/>
</dbReference>
<evidence type="ECO:0000256" key="11">
    <source>
        <dbReference type="ARBA" id="ARBA00022989"/>
    </source>
</evidence>
<dbReference type="EMBL" id="FOOY01000009">
    <property type="protein sequence ID" value="SFG37829.1"/>
    <property type="molecule type" value="Genomic_DNA"/>
</dbReference>
<dbReference type="AlphaFoldDB" id="A0A1I2REB8"/>
<keyword evidence="9" id="KW-0418">Kinase</keyword>
<evidence type="ECO:0000256" key="12">
    <source>
        <dbReference type="ARBA" id="ARBA00023012"/>
    </source>
</evidence>
<dbReference type="InterPro" id="IPR050351">
    <property type="entry name" value="BphY/WalK/GraS-like"/>
</dbReference>
<keyword evidence="13 14" id="KW-0472">Membrane</keyword>
<dbReference type="RefSeq" id="WP_177184694.1">
    <property type="nucleotide sequence ID" value="NZ_FOOY01000009.1"/>
</dbReference>
<dbReference type="GO" id="GO:0005524">
    <property type="term" value="F:ATP binding"/>
    <property type="evidence" value="ECO:0007669"/>
    <property type="project" value="UniProtKB-KW"/>
</dbReference>
<keyword evidence="5" id="KW-0597">Phosphoprotein</keyword>
<evidence type="ECO:0000313" key="16">
    <source>
        <dbReference type="EMBL" id="SFG37829.1"/>
    </source>
</evidence>
<gene>
    <name evidence="16" type="ORF">SAMN02982927_01528</name>
</gene>
<evidence type="ECO:0000256" key="4">
    <source>
        <dbReference type="ARBA" id="ARBA00022475"/>
    </source>
</evidence>
<keyword evidence="7 14" id="KW-0812">Transmembrane</keyword>
<keyword evidence="4" id="KW-1003">Cell membrane</keyword>
<evidence type="ECO:0000313" key="17">
    <source>
        <dbReference type="Proteomes" id="UP000198752"/>
    </source>
</evidence>
<dbReference type="GO" id="GO:0016036">
    <property type="term" value="P:cellular response to phosphate starvation"/>
    <property type="evidence" value="ECO:0007669"/>
    <property type="project" value="TreeGrafter"/>
</dbReference>
<protein>
    <recommendedName>
        <fullName evidence="3">histidine kinase</fullName>
        <ecNumber evidence="3">2.7.13.3</ecNumber>
    </recommendedName>
</protein>
<dbReference type="PANTHER" id="PTHR45453">
    <property type="entry name" value="PHOSPHATE REGULON SENSOR PROTEIN PHOR"/>
    <property type="match status" value="1"/>
</dbReference>
<keyword evidence="12" id="KW-0902">Two-component regulatory system</keyword>
<dbReference type="Proteomes" id="UP000198752">
    <property type="component" value="Unassembled WGS sequence"/>
</dbReference>
<proteinExistence type="predicted"/>
<dbReference type="EC" id="2.7.13.3" evidence="3"/>
<evidence type="ECO:0000256" key="5">
    <source>
        <dbReference type="ARBA" id="ARBA00022553"/>
    </source>
</evidence>
<dbReference type="InterPro" id="IPR036890">
    <property type="entry name" value="HATPase_C_sf"/>
</dbReference>
<sequence>MKITNYLCDQRLWFVYYITSSAFLTIFLTVVPSLRLKLGDLLYLHGVLFFFFIVFLLIDYYRKARYLSVLKQVAERYERDRLFTIPDFKTHEQRAMAHLLSKIDKNHRQHMHQLQSDINENKDFILAWVHEVKTPIAAGKMLIAASVDKSKDELVDKFEDELDAIDRDVERALYYSRTEGFSNDYLISEYKMQSIIDYLLKKNAKLFIAKKIKVDRRGLQIQVLTDKKWLQFIIDQIISNALKYMDVHGTLSITGERLERGSRLRIKDNGCGIAPQDLRRVFEKGFTGSLGRETKHATGIGLYLVQTLAKKLGHHVSITSAQGEGTEVILEFPDHVDYTEVGRRAAT</sequence>
<keyword evidence="8" id="KW-0547">Nucleotide-binding</keyword>
<dbReference type="CDD" id="cd00082">
    <property type="entry name" value="HisKA"/>
    <property type="match status" value="1"/>
</dbReference>
<evidence type="ECO:0000259" key="15">
    <source>
        <dbReference type="PROSITE" id="PS50109"/>
    </source>
</evidence>
<keyword evidence="11 14" id="KW-1133">Transmembrane helix</keyword>
<dbReference type="PANTHER" id="PTHR45453:SF2">
    <property type="entry name" value="HISTIDINE KINASE"/>
    <property type="match status" value="1"/>
</dbReference>
<dbReference type="STRING" id="269670.SAMN02982927_01528"/>
<evidence type="ECO:0000256" key="13">
    <source>
        <dbReference type="ARBA" id="ARBA00023136"/>
    </source>
</evidence>
<comment type="catalytic activity">
    <reaction evidence="1">
        <text>ATP + protein L-histidine = ADP + protein N-phospho-L-histidine.</text>
        <dbReference type="EC" id="2.7.13.3"/>
    </reaction>
</comment>
<evidence type="ECO:0000256" key="7">
    <source>
        <dbReference type="ARBA" id="ARBA00022692"/>
    </source>
</evidence>
<feature type="domain" description="Histidine kinase" evidence="15">
    <location>
        <begin position="127"/>
        <end position="336"/>
    </location>
</feature>
<feature type="transmembrane region" description="Helical" evidence="14">
    <location>
        <begin position="42"/>
        <end position="61"/>
    </location>
</feature>
<comment type="subcellular location">
    <subcellularLocation>
        <location evidence="2">Cell membrane</location>
        <topology evidence="2">Multi-pass membrane protein</topology>
    </subcellularLocation>
</comment>
<dbReference type="GO" id="GO:0005886">
    <property type="term" value="C:plasma membrane"/>
    <property type="evidence" value="ECO:0007669"/>
    <property type="project" value="UniProtKB-SubCell"/>
</dbReference>
<dbReference type="Pfam" id="PF02518">
    <property type="entry name" value="HATPase_c"/>
    <property type="match status" value="1"/>
</dbReference>
<keyword evidence="10" id="KW-0067">ATP-binding</keyword>
<keyword evidence="17" id="KW-1185">Reference proteome</keyword>
<dbReference type="InterPro" id="IPR004358">
    <property type="entry name" value="Sig_transdc_His_kin-like_C"/>
</dbReference>
<dbReference type="Gene3D" id="3.30.565.10">
    <property type="entry name" value="Histidine kinase-like ATPase, C-terminal domain"/>
    <property type="match status" value="1"/>
</dbReference>
<dbReference type="SUPFAM" id="SSF55874">
    <property type="entry name" value="ATPase domain of HSP90 chaperone/DNA topoisomerase II/histidine kinase"/>
    <property type="match status" value="1"/>
</dbReference>
<evidence type="ECO:0000256" key="3">
    <source>
        <dbReference type="ARBA" id="ARBA00012438"/>
    </source>
</evidence>
<dbReference type="InterPro" id="IPR005467">
    <property type="entry name" value="His_kinase_dom"/>
</dbReference>
<feature type="transmembrane region" description="Helical" evidence="14">
    <location>
        <begin position="12"/>
        <end position="30"/>
    </location>
</feature>
<dbReference type="InterPro" id="IPR003661">
    <property type="entry name" value="HisK_dim/P_dom"/>
</dbReference>